<evidence type="ECO:0000256" key="7">
    <source>
        <dbReference type="SAM" id="SignalP"/>
    </source>
</evidence>
<evidence type="ECO:0000256" key="5">
    <source>
        <dbReference type="ARBA" id="ARBA00023157"/>
    </source>
</evidence>
<feature type="domain" description="Peptidase S1" evidence="8">
    <location>
        <begin position="30"/>
        <end position="282"/>
    </location>
</feature>
<dbReference type="GO" id="GO:0006508">
    <property type="term" value="P:proteolysis"/>
    <property type="evidence" value="ECO:0007669"/>
    <property type="project" value="UniProtKB-KW"/>
</dbReference>
<dbReference type="PANTHER" id="PTHR24276">
    <property type="entry name" value="POLYSERASE-RELATED"/>
    <property type="match status" value="1"/>
</dbReference>
<sequence length="315" mass="34995">MLKISLLGLLVGLILSIAVSDVSAKIVQRIVGGLEAPPGRFLHQVSLQILNGDCSFHVCGGSIIDELHIVTAAHCLTNEVTHDFNHKQITVVAGTQNLRNKSSGIYRDVQYTYIPASYKLNAPLDDIAILRLKQPLPLNDEHQSNQRIRAVKLPAVNQYLPGYTNTRYASASGFGVFQERWNTYTRQKEQSLTSPTLKYTFGRINVVRNDCLPTQICVTALDQRRPGEDGGICQGDSGGPLTDESTNTLIGITSRTLKRGCGEMSWFTRVSSFVNFINKVVQLSWRGGLMNPKYISLHIQNFDQTHIMQKIPHCS</sequence>
<gene>
    <name evidence="9" type="ORF">TKK_017469</name>
</gene>
<dbReference type="InterPro" id="IPR018114">
    <property type="entry name" value="TRYPSIN_HIS"/>
</dbReference>
<evidence type="ECO:0000256" key="2">
    <source>
        <dbReference type="ARBA" id="ARBA00022670"/>
    </source>
</evidence>
<dbReference type="Gene3D" id="2.40.10.10">
    <property type="entry name" value="Trypsin-like serine proteases"/>
    <property type="match status" value="1"/>
</dbReference>
<dbReference type="InterPro" id="IPR043504">
    <property type="entry name" value="Peptidase_S1_PA_chymotrypsin"/>
</dbReference>
<keyword evidence="2 6" id="KW-0645">Protease</keyword>
<dbReference type="PROSITE" id="PS00134">
    <property type="entry name" value="TRYPSIN_HIS"/>
    <property type="match status" value="1"/>
</dbReference>
<comment type="caution">
    <text evidence="9">The sequence shown here is derived from an EMBL/GenBank/DDBJ whole genome shotgun (WGS) entry which is preliminary data.</text>
</comment>
<feature type="signal peptide" evidence="7">
    <location>
        <begin position="1"/>
        <end position="24"/>
    </location>
</feature>
<accession>A0ABD2W2E8</accession>
<proteinExistence type="inferred from homology"/>
<keyword evidence="10" id="KW-1185">Reference proteome</keyword>
<dbReference type="InterPro" id="IPR050430">
    <property type="entry name" value="Peptidase_S1"/>
</dbReference>
<keyword evidence="4 6" id="KW-0720">Serine protease</keyword>
<keyword evidence="5" id="KW-1015">Disulfide bond</keyword>
<keyword evidence="7" id="KW-0732">Signal</keyword>
<dbReference type="CDD" id="cd00190">
    <property type="entry name" value="Tryp_SPc"/>
    <property type="match status" value="1"/>
</dbReference>
<evidence type="ECO:0000313" key="10">
    <source>
        <dbReference type="Proteomes" id="UP001627154"/>
    </source>
</evidence>
<dbReference type="InterPro" id="IPR001314">
    <property type="entry name" value="Peptidase_S1A"/>
</dbReference>
<keyword evidence="3 6" id="KW-0378">Hydrolase</keyword>
<evidence type="ECO:0000256" key="6">
    <source>
        <dbReference type="RuleBase" id="RU363034"/>
    </source>
</evidence>
<evidence type="ECO:0000256" key="3">
    <source>
        <dbReference type="ARBA" id="ARBA00022801"/>
    </source>
</evidence>
<dbReference type="PROSITE" id="PS50240">
    <property type="entry name" value="TRYPSIN_DOM"/>
    <property type="match status" value="1"/>
</dbReference>
<evidence type="ECO:0000313" key="9">
    <source>
        <dbReference type="EMBL" id="KAL3387148.1"/>
    </source>
</evidence>
<dbReference type="Pfam" id="PF00089">
    <property type="entry name" value="Trypsin"/>
    <property type="match status" value="1"/>
</dbReference>
<evidence type="ECO:0000256" key="4">
    <source>
        <dbReference type="ARBA" id="ARBA00022825"/>
    </source>
</evidence>
<comment type="similarity">
    <text evidence="1">Belongs to the peptidase S1 family.</text>
</comment>
<dbReference type="SUPFAM" id="SSF50494">
    <property type="entry name" value="Trypsin-like serine proteases"/>
    <property type="match status" value="1"/>
</dbReference>
<name>A0ABD2W2E8_9HYME</name>
<dbReference type="FunFam" id="2.40.10.10:FF:000068">
    <property type="entry name" value="transmembrane protease serine 2"/>
    <property type="match status" value="1"/>
</dbReference>
<dbReference type="Proteomes" id="UP001627154">
    <property type="component" value="Unassembled WGS sequence"/>
</dbReference>
<evidence type="ECO:0000256" key="1">
    <source>
        <dbReference type="ARBA" id="ARBA00007664"/>
    </source>
</evidence>
<dbReference type="AlphaFoldDB" id="A0ABD2W2E8"/>
<reference evidence="9 10" key="1">
    <citation type="journal article" date="2024" name="bioRxiv">
        <title>A reference genome for Trichogramma kaykai: A tiny desert-dwelling parasitoid wasp with competing sex-ratio distorters.</title>
        <authorList>
            <person name="Culotta J."/>
            <person name="Lindsey A.R."/>
        </authorList>
    </citation>
    <scope>NUCLEOTIDE SEQUENCE [LARGE SCALE GENOMIC DNA]</scope>
    <source>
        <strain evidence="9 10">KSX58</strain>
    </source>
</reference>
<dbReference type="PROSITE" id="PS00135">
    <property type="entry name" value="TRYPSIN_SER"/>
    <property type="match status" value="1"/>
</dbReference>
<evidence type="ECO:0000259" key="8">
    <source>
        <dbReference type="PROSITE" id="PS50240"/>
    </source>
</evidence>
<dbReference type="GO" id="GO:0008236">
    <property type="term" value="F:serine-type peptidase activity"/>
    <property type="evidence" value="ECO:0007669"/>
    <property type="project" value="UniProtKB-KW"/>
</dbReference>
<dbReference type="InterPro" id="IPR033116">
    <property type="entry name" value="TRYPSIN_SER"/>
</dbReference>
<dbReference type="InterPro" id="IPR009003">
    <property type="entry name" value="Peptidase_S1_PA"/>
</dbReference>
<dbReference type="PANTHER" id="PTHR24276:SF96">
    <property type="entry name" value="PEPTIDASE S1 DOMAIN-CONTAINING PROTEIN"/>
    <property type="match status" value="1"/>
</dbReference>
<protein>
    <recommendedName>
        <fullName evidence="8">Peptidase S1 domain-containing protein</fullName>
    </recommendedName>
</protein>
<dbReference type="PRINTS" id="PR00722">
    <property type="entry name" value="CHYMOTRYPSIN"/>
</dbReference>
<dbReference type="InterPro" id="IPR001254">
    <property type="entry name" value="Trypsin_dom"/>
</dbReference>
<feature type="chain" id="PRO_5044865923" description="Peptidase S1 domain-containing protein" evidence="7">
    <location>
        <begin position="25"/>
        <end position="315"/>
    </location>
</feature>
<dbReference type="EMBL" id="JBJJXI010000139">
    <property type="protein sequence ID" value="KAL3387148.1"/>
    <property type="molecule type" value="Genomic_DNA"/>
</dbReference>
<organism evidence="9 10">
    <name type="scientific">Trichogramma kaykai</name>
    <dbReference type="NCBI Taxonomy" id="54128"/>
    <lineage>
        <taxon>Eukaryota</taxon>
        <taxon>Metazoa</taxon>
        <taxon>Ecdysozoa</taxon>
        <taxon>Arthropoda</taxon>
        <taxon>Hexapoda</taxon>
        <taxon>Insecta</taxon>
        <taxon>Pterygota</taxon>
        <taxon>Neoptera</taxon>
        <taxon>Endopterygota</taxon>
        <taxon>Hymenoptera</taxon>
        <taxon>Apocrita</taxon>
        <taxon>Proctotrupomorpha</taxon>
        <taxon>Chalcidoidea</taxon>
        <taxon>Trichogrammatidae</taxon>
        <taxon>Trichogramma</taxon>
    </lineage>
</organism>
<dbReference type="SMART" id="SM00020">
    <property type="entry name" value="Tryp_SPc"/>
    <property type="match status" value="1"/>
</dbReference>